<reference evidence="16" key="1">
    <citation type="thesis" date="2020" institute="ProQuest LLC" country="789 East Eisenhower Parkway, Ann Arbor, MI, USA">
        <title>Comparative Genomics and Chromosome Evolution.</title>
        <authorList>
            <person name="Mudd A.B."/>
        </authorList>
    </citation>
    <scope>NUCLEOTIDE SEQUENCE</scope>
    <source>
        <strain evidence="16">1538</strain>
        <tissue evidence="16">Blood</tissue>
    </source>
</reference>
<feature type="transmembrane region" description="Helical" evidence="14">
    <location>
        <begin position="100"/>
        <end position="119"/>
    </location>
</feature>
<accession>A0AAV3A5J2</accession>
<keyword evidence="3 14" id="KW-0716">Sensory transduction</keyword>
<evidence type="ECO:0000256" key="2">
    <source>
        <dbReference type="ARBA" id="ARBA00022475"/>
    </source>
</evidence>
<dbReference type="FunFam" id="1.20.1070.10:FF:000001">
    <property type="entry name" value="Olfactory receptor"/>
    <property type="match status" value="1"/>
</dbReference>
<dbReference type="PROSITE" id="PS00237">
    <property type="entry name" value="G_PROTEIN_RECEP_F1_1"/>
    <property type="match status" value="1"/>
</dbReference>
<comment type="subcellular location">
    <subcellularLocation>
        <location evidence="1 14">Cell membrane</location>
        <topology evidence="1 14">Multi-pass membrane protein</topology>
    </subcellularLocation>
</comment>
<evidence type="ECO:0000256" key="8">
    <source>
        <dbReference type="ARBA" id="ARBA00023136"/>
    </source>
</evidence>
<keyword evidence="4 13" id="KW-0812">Transmembrane</keyword>
<name>A0AAV3A5J2_PYXAD</name>
<evidence type="ECO:0000256" key="6">
    <source>
        <dbReference type="ARBA" id="ARBA00022989"/>
    </source>
</evidence>
<dbReference type="GO" id="GO:0004984">
    <property type="term" value="F:olfactory receptor activity"/>
    <property type="evidence" value="ECO:0007669"/>
    <property type="project" value="InterPro"/>
</dbReference>
<keyword evidence="10 13" id="KW-0675">Receptor</keyword>
<protein>
    <recommendedName>
        <fullName evidence="14">Olfactory receptor</fullName>
    </recommendedName>
</protein>
<evidence type="ECO:0000256" key="4">
    <source>
        <dbReference type="ARBA" id="ARBA00022692"/>
    </source>
</evidence>
<keyword evidence="6 14" id="KW-1133">Transmembrane helix</keyword>
<dbReference type="Proteomes" id="UP001181693">
    <property type="component" value="Unassembled WGS sequence"/>
</dbReference>
<dbReference type="Pfam" id="PF13853">
    <property type="entry name" value="7tm_4"/>
    <property type="match status" value="1"/>
</dbReference>
<evidence type="ECO:0000256" key="13">
    <source>
        <dbReference type="RuleBase" id="RU000688"/>
    </source>
</evidence>
<evidence type="ECO:0000313" key="16">
    <source>
        <dbReference type="EMBL" id="DBA21732.1"/>
    </source>
</evidence>
<comment type="similarity">
    <text evidence="13">Belongs to the G-protein coupled receptor 1 family.</text>
</comment>
<dbReference type="GO" id="GO:0004930">
    <property type="term" value="F:G protein-coupled receptor activity"/>
    <property type="evidence" value="ECO:0007669"/>
    <property type="project" value="UniProtKB-KW"/>
</dbReference>
<dbReference type="InterPro" id="IPR017452">
    <property type="entry name" value="GPCR_Rhodpsn_7TM"/>
</dbReference>
<dbReference type="PANTHER" id="PTHR24242:SF359">
    <property type="entry name" value="ODORANT RECEPTOR-RELATED"/>
    <property type="match status" value="1"/>
</dbReference>
<evidence type="ECO:0000256" key="9">
    <source>
        <dbReference type="ARBA" id="ARBA00023157"/>
    </source>
</evidence>
<dbReference type="PRINTS" id="PR00237">
    <property type="entry name" value="GPCRRHODOPSN"/>
</dbReference>
<feature type="domain" description="G-protein coupled receptors family 1 profile" evidence="15">
    <location>
        <begin position="40"/>
        <end position="289"/>
    </location>
</feature>
<feature type="transmembrane region" description="Helical" evidence="14">
    <location>
        <begin position="58"/>
        <end position="80"/>
    </location>
</feature>
<evidence type="ECO:0000256" key="12">
    <source>
        <dbReference type="ARBA" id="ARBA00023224"/>
    </source>
</evidence>
<organism evidence="16 17">
    <name type="scientific">Pyxicephalus adspersus</name>
    <name type="common">African bullfrog</name>
    <dbReference type="NCBI Taxonomy" id="30357"/>
    <lineage>
        <taxon>Eukaryota</taxon>
        <taxon>Metazoa</taxon>
        <taxon>Chordata</taxon>
        <taxon>Craniata</taxon>
        <taxon>Vertebrata</taxon>
        <taxon>Euteleostomi</taxon>
        <taxon>Amphibia</taxon>
        <taxon>Batrachia</taxon>
        <taxon>Anura</taxon>
        <taxon>Neobatrachia</taxon>
        <taxon>Ranoidea</taxon>
        <taxon>Pyxicephalidae</taxon>
        <taxon>Pyxicephalinae</taxon>
        <taxon>Pyxicephalus</taxon>
    </lineage>
</organism>
<feature type="transmembrane region" description="Helical" evidence="14">
    <location>
        <begin position="241"/>
        <end position="260"/>
    </location>
</feature>
<evidence type="ECO:0000313" key="17">
    <source>
        <dbReference type="Proteomes" id="UP001181693"/>
    </source>
</evidence>
<dbReference type="SUPFAM" id="SSF81321">
    <property type="entry name" value="Family A G protein-coupled receptor-like"/>
    <property type="match status" value="1"/>
</dbReference>
<evidence type="ECO:0000256" key="5">
    <source>
        <dbReference type="ARBA" id="ARBA00022725"/>
    </source>
</evidence>
<feature type="transmembrane region" description="Helical" evidence="14">
    <location>
        <begin position="197"/>
        <end position="220"/>
    </location>
</feature>
<dbReference type="GO" id="GO:0005886">
    <property type="term" value="C:plasma membrane"/>
    <property type="evidence" value="ECO:0007669"/>
    <property type="project" value="UniProtKB-SubCell"/>
</dbReference>
<keyword evidence="5 14" id="KW-0552">Olfaction</keyword>
<keyword evidence="7 13" id="KW-0297">G-protein coupled receptor</keyword>
<keyword evidence="9" id="KW-1015">Disulfide bond</keyword>
<evidence type="ECO:0000259" key="15">
    <source>
        <dbReference type="PROSITE" id="PS50262"/>
    </source>
</evidence>
<proteinExistence type="inferred from homology"/>
<keyword evidence="11" id="KW-0325">Glycoprotein</keyword>
<evidence type="ECO:0000256" key="1">
    <source>
        <dbReference type="ARBA" id="ARBA00004651"/>
    </source>
</evidence>
<keyword evidence="17" id="KW-1185">Reference proteome</keyword>
<keyword evidence="12 13" id="KW-0807">Transducer</keyword>
<evidence type="ECO:0000256" key="3">
    <source>
        <dbReference type="ARBA" id="ARBA00022606"/>
    </source>
</evidence>
<evidence type="ECO:0000256" key="11">
    <source>
        <dbReference type="ARBA" id="ARBA00023180"/>
    </source>
</evidence>
<evidence type="ECO:0000256" key="10">
    <source>
        <dbReference type="ARBA" id="ARBA00023170"/>
    </source>
</evidence>
<evidence type="ECO:0000256" key="7">
    <source>
        <dbReference type="ARBA" id="ARBA00023040"/>
    </source>
</evidence>
<feature type="transmembrane region" description="Helical" evidence="14">
    <location>
        <begin position="25"/>
        <end position="49"/>
    </location>
</feature>
<dbReference type="InterPro" id="IPR050939">
    <property type="entry name" value="Olfactory_GPCR1"/>
</dbReference>
<dbReference type="EMBL" id="DYDO01000007">
    <property type="protein sequence ID" value="DBA21732.1"/>
    <property type="molecule type" value="Genomic_DNA"/>
</dbReference>
<comment type="caution">
    <text evidence="16">The sequence shown here is derived from an EMBL/GenBank/DDBJ whole genome shotgun (WGS) entry which is preliminary data.</text>
</comment>
<dbReference type="PRINTS" id="PR00245">
    <property type="entry name" value="OLFACTORYR"/>
</dbReference>
<dbReference type="InterPro" id="IPR000276">
    <property type="entry name" value="GPCR_Rhodpsn"/>
</dbReference>
<feature type="transmembrane region" description="Helical" evidence="14">
    <location>
        <begin position="272"/>
        <end position="291"/>
    </location>
</feature>
<dbReference type="CDD" id="cd13954">
    <property type="entry name" value="7tmA_OR"/>
    <property type="match status" value="1"/>
</dbReference>
<keyword evidence="8 14" id="KW-0472">Membrane</keyword>
<dbReference type="Gene3D" id="1.20.1070.10">
    <property type="entry name" value="Rhodopsin 7-helix transmembrane proteins"/>
    <property type="match status" value="1"/>
</dbReference>
<dbReference type="InterPro" id="IPR000725">
    <property type="entry name" value="Olfact_rcpt"/>
</dbReference>
<dbReference type="PROSITE" id="PS50262">
    <property type="entry name" value="G_PROTEIN_RECEP_F1_2"/>
    <property type="match status" value="1"/>
</dbReference>
<evidence type="ECO:0000256" key="14">
    <source>
        <dbReference type="RuleBase" id="RU363047"/>
    </source>
</evidence>
<dbReference type="AlphaFoldDB" id="A0AAV3A5J2"/>
<dbReference type="PANTHER" id="PTHR24242">
    <property type="entry name" value="G-PROTEIN COUPLED RECEPTOR"/>
    <property type="match status" value="1"/>
</dbReference>
<gene>
    <name evidence="16" type="ORF">GDO54_018334</name>
</gene>
<keyword evidence="2 14" id="KW-1003">Cell membrane</keyword>
<sequence length="307" mass="34734">MQYNESSVTEFYLLGFTLTPILKSLTFLIVLVVYMAGIVINSSVIAIIWTEQNLQKPMYFFISVFSFLELWYPTITVPGLLHGLLLRHKGISFGCCIAQFYLHFSLGATENILLLVIAFDRYVAICKPLHYIYIMEPRICLRCALGTWIGGFSCFIFLAVQISKVTFCGSNIVDHYYCDFAPLIQLACSDTSNLESVFLVICGFVIILCFISIIISYIYILRTILVLPTSSGRSKAFYTCASHLTVVLIFYGTTIFMFVRPTRESDLHTNKIVSVIPSVVTPVLNPIIYTLRNQEVKAAIWRAIHCV</sequence>
<feature type="transmembrane region" description="Helical" evidence="14">
    <location>
        <begin position="139"/>
        <end position="160"/>
    </location>
</feature>